<keyword evidence="2" id="KW-1185">Reference proteome</keyword>
<gene>
    <name evidence="1" type="ORF">GBF38_013818</name>
</gene>
<name>A0ACB7F9R9_NIBAL</name>
<evidence type="ECO:0000313" key="2">
    <source>
        <dbReference type="Proteomes" id="UP000805704"/>
    </source>
</evidence>
<comment type="caution">
    <text evidence="1">The sequence shown here is derived from an EMBL/GenBank/DDBJ whole genome shotgun (WGS) entry which is preliminary data.</text>
</comment>
<dbReference type="EMBL" id="CM024804">
    <property type="protein sequence ID" value="KAG8009786.1"/>
    <property type="molecule type" value="Genomic_DNA"/>
</dbReference>
<proteinExistence type="predicted"/>
<accession>A0ACB7F9R9</accession>
<dbReference type="Proteomes" id="UP000805704">
    <property type="component" value="Chromosome 16"/>
</dbReference>
<organism evidence="1 2">
    <name type="scientific">Nibea albiflora</name>
    <name type="common">Yellow drum</name>
    <name type="synonym">Corvina albiflora</name>
    <dbReference type="NCBI Taxonomy" id="240163"/>
    <lineage>
        <taxon>Eukaryota</taxon>
        <taxon>Metazoa</taxon>
        <taxon>Chordata</taxon>
        <taxon>Craniata</taxon>
        <taxon>Vertebrata</taxon>
        <taxon>Euteleostomi</taxon>
        <taxon>Actinopterygii</taxon>
        <taxon>Neopterygii</taxon>
        <taxon>Teleostei</taxon>
        <taxon>Neoteleostei</taxon>
        <taxon>Acanthomorphata</taxon>
        <taxon>Eupercaria</taxon>
        <taxon>Sciaenidae</taxon>
        <taxon>Nibea</taxon>
    </lineage>
</organism>
<evidence type="ECO:0000313" key="1">
    <source>
        <dbReference type="EMBL" id="KAG8009786.1"/>
    </source>
</evidence>
<sequence>MQGEKGAVATVDMPSGLSDFNMLELDASPVLSREERLVLRSVGSHSASCSSAAIISGLYCNMELGRWNHCLPQGIGHWLTDVSPLLPLLDGNKCTLTMKTGAVGDAVDRLPQPEVQCQQSDRCKLFRM</sequence>
<reference evidence="1" key="1">
    <citation type="submission" date="2020-04" db="EMBL/GenBank/DDBJ databases">
        <title>A chromosome-scale assembly and high-density genetic map of the yellow drum (Nibea albiflora) genome.</title>
        <authorList>
            <person name="Xu D."/>
            <person name="Zhang W."/>
            <person name="Chen R."/>
            <person name="Tan P."/>
            <person name="Wang L."/>
            <person name="Song H."/>
            <person name="Tian L."/>
            <person name="Zhu Q."/>
            <person name="Wang B."/>
        </authorList>
    </citation>
    <scope>NUCLEOTIDE SEQUENCE</scope>
    <source>
        <strain evidence="1">ZJHYS-2018</strain>
    </source>
</reference>
<protein>
    <submittedName>
        <fullName evidence="1">Uncharacterized protein</fullName>
    </submittedName>
</protein>